<name>A0ACC1TE90_9APHY</name>
<sequence>MSAHLPLETLLVIFGDLEERRDLVSTSLIEDDPYGPVDDDHWCHSDSEVNRVRTLIMRGAVAEGYDDPLQILENFPSLEMLALEDIDWDVDPHPRTKSIQHVVYSLRPMRLFASPGAESVPRCTNCLSLLWVHIAEDMVDALKELIIANERTLLQIHLGISGDHETDTELWTRIALGDCRRLKDFGLSVHPPNEVSTQRSHVISHFASTVPRTVERFKLYLYVHAWDVHRQTEIIDRMPWLDMNDALHTQQELMSIQIFLCRWYHQDDYDTIDWEGLRIQEPELIERRVEHCEKILERMPDVAQKVSILPMPSPPDQ</sequence>
<proteinExistence type="predicted"/>
<evidence type="ECO:0000313" key="1">
    <source>
        <dbReference type="EMBL" id="KAJ3559090.1"/>
    </source>
</evidence>
<evidence type="ECO:0000313" key="2">
    <source>
        <dbReference type="Proteomes" id="UP001148662"/>
    </source>
</evidence>
<organism evidence="1 2">
    <name type="scientific">Phlebia brevispora</name>
    <dbReference type="NCBI Taxonomy" id="194682"/>
    <lineage>
        <taxon>Eukaryota</taxon>
        <taxon>Fungi</taxon>
        <taxon>Dikarya</taxon>
        <taxon>Basidiomycota</taxon>
        <taxon>Agaricomycotina</taxon>
        <taxon>Agaricomycetes</taxon>
        <taxon>Polyporales</taxon>
        <taxon>Meruliaceae</taxon>
        <taxon>Phlebia</taxon>
    </lineage>
</organism>
<gene>
    <name evidence="1" type="ORF">NM688_g549</name>
</gene>
<keyword evidence="2" id="KW-1185">Reference proteome</keyword>
<reference evidence="1" key="1">
    <citation type="submission" date="2022-07" db="EMBL/GenBank/DDBJ databases">
        <title>Genome Sequence of Phlebia brevispora.</title>
        <authorList>
            <person name="Buettner E."/>
        </authorList>
    </citation>
    <scope>NUCLEOTIDE SEQUENCE</scope>
    <source>
        <strain evidence="1">MPL23</strain>
    </source>
</reference>
<dbReference type="EMBL" id="JANHOG010000046">
    <property type="protein sequence ID" value="KAJ3559090.1"/>
    <property type="molecule type" value="Genomic_DNA"/>
</dbReference>
<dbReference type="Proteomes" id="UP001148662">
    <property type="component" value="Unassembled WGS sequence"/>
</dbReference>
<accession>A0ACC1TE90</accession>
<comment type="caution">
    <text evidence="1">The sequence shown here is derived from an EMBL/GenBank/DDBJ whole genome shotgun (WGS) entry which is preliminary data.</text>
</comment>
<protein>
    <submittedName>
        <fullName evidence="1">Uncharacterized protein</fullName>
    </submittedName>
</protein>